<name>A0ABU7LUJ1_9PROT</name>
<keyword evidence="10" id="KW-0472">Membrane</keyword>
<protein>
    <submittedName>
        <fullName evidence="12">Ribonuclease E/G</fullName>
    </submittedName>
</protein>
<dbReference type="InterPro" id="IPR019307">
    <property type="entry name" value="RNA-bd_AU-1/RNase_E/G"/>
</dbReference>
<evidence type="ECO:0000256" key="5">
    <source>
        <dbReference type="ARBA" id="ARBA00022723"/>
    </source>
</evidence>
<dbReference type="InterPro" id="IPR003029">
    <property type="entry name" value="S1_domain"/>
</dbReference>
<keyword evidence="5" id="KW-0479">Metal-binding</keyword>
<dbReference type="CDD" id="cd04453">
    <property type="entry name" value="S1_RNase_E"/>
    <property type="match status" value="1"/>
</dbReference>
<reference evidence="12 13" key="1">
    <citation type="submission" date="2024-01" db="EMBL/GenBank/DDBJ databases">
        <title>Hyphobacterium bacterium isolated from marine sediment.</title>
        <authorList>
            <person name="Zhao S."/>
        </authorList>
    </citation>
    <scope>NUCLEOTIDE SEQUENCE [LARGE SCALE GENOMIC DNA]</scope>
    <source>
        <strain evidence="13">HN65</strain>
    </source>
</reference>
<proteinExistence type="predicted"/>
<dbReference type="SUPFAM" id="SSF50249">
    <property type="entry name" value="Nucleic acid-binding proteins"/>
    <property type="match status" value="1"/>
</dbReference>
<keyword evidence="7" id="KW-0378">Hydrolase</keyword>
<evidence type="ECO:0000313" key="12">
    <source>
        <dbReference type="EMBL" id="MEE2527214.1"/>
    </source>
</evidence>
<evidence type="ECO:0000256" key="1">
    <source>
        <dbReference type="ARBA" id="ARBA00001946"/>
    </source>
</evidence>
<dbReference type="Gene3D" id="2.40.50.140">
    <property type="entry name" value="Nucleic acid-binding proteins"/>
    <property type="match status" value="1"/>
</dbReference>
<keyword evidence="4" id="KW-0540">Nuclease</keyword>
<keyword evidence="8" id="KW-0460">Magnesium</keyword>
<keyword evidence="13" id="KW-1185">Reference proteome</keyword>
<dbReference type="Proteomes" id="UP001354971">
    <property type="component" value="Unassembled WGS sequence"/>
</dbReference>
<evidence type="ECO:0000256" key="8">
    <source>
        <dbReference type="ARBA" id="ARBA00022842"/>
    </source>
</evidence>
<keyword evidence="2" id="KW-1003">Cell membrane</keyword>
<evidence type="ECO:0000256" key="10">
    <source>
        <dbReference type="ARBA" id="ARBA00023136"/>
    </source>
</evidence>
<comment type="cofactor">
    <cofactor evidence="1">
        <name>Mg(2+)</name>
        <dbReference type="ChEBI" id="CHEBI:18420"/>
    </cofactor>
</comment>
<feature type="domain" description="S1 motif" evidence="11">
    <location>
        <begin position="42"/>
        <end position="72"/>
    </location>
</feature>
<dbReference type="PANTHER" id="PTHR30001">
    <property type="entry name" value="RIBONUCLEASE"/>
    <property type="match status" value="1"/>
</dbReference>
<gene>
    <name evidence="12" type="ORF">V0U79_12645</name>
</gene>
<evidence type="ECO:0000256" key="4">
    <source>
        <dbReference type="ARBA" id="ARBA00022722"/>
    </source>
</evidence>
<dbReference type="PROSITE" id="PS50126">
    <property type="entry name" value="S1"/>
    <property type="match status" value="1"/>
</dbReference>
<dbReference type="InterPro" id="IPR004659">
    <property type="entry name" value="RNase_E/G"/>
</dbReference>
<dbReference type="PANTHER" id="PTHR30001:SF1">
    <property type="entry name" value="RIBONUCLEASE E_G-LIKE PROTEIN, CHLOROPLASTIC"/>
    <property type="match status" value="1"/>
</dbReference>
<sequence>MNRLIAVEEWVGETRAAIVENGKVVELHFERWSEMETRAHTGEVYAGRITRVDTSLNAAFVDLGRGEPGFLPFGKAGRPKGVHEGAAIAVRVSREAFAEKGPTLAFANIENLPEAPALIEADANLAERLLRRYPEADVQWADEAGIDIDGAIEAARDSAMPLKGGGSLHIEPTRALTAIDIDSGGRAVNAGRKLALDVNTLAMPEIARQIRLRGIGGNIVIDTLHMRAQPDRKAVEGALKKALKFDPARVDLTSISRFGLIEMVRQRAGRSVMEHLLGDDGQPTAETLALTALRRLQIEGTANRAARLTLRIAPRIHDWLSASKIGWQEAMSDRLGPRFELAMKEGAPPDFIEVTS</sequence>
<evidence type="ECO:0000256" key="2">
    <source>
        <dbReference type="ARBA" id="ARBA00022475"/>
    </source>
</evidence>
<accession>A0ABU7LUJ1</accession>
<evidence type="ECO:0000256" key="7">
    <source>
        <dbReference type="ARBA" id="ARBA00022801"/>
    </source>
</evidence>
<evidence type="ECO:0000256" key="6">
    <source>
        <dbReference type="ARBA" id="ARBA00022759"/>
    </source>
</evidence>
<organism evidence="12 13">
    <name type="scientific">Hyphobacterium lacteum</name>
    <dbReference type="NCBI Taxonomy" id="3116575"/>
    <lineage>
        <taxon>Bacteria</taxon>
        <taxon>Pseudomonadati</taxon>
        <taxon>Pseudomonadota</taxon>
        <taxon>Alphaproteobacteria</taxon>
        <taxon>Maricaulales</taxon>
        <taxon>Maricaulaceae</taxon>
        <taxon>Hyphobacterium</taxon>
    </lineage>
</organism>
<evidence type="ECO:0000256" key="3">
    <source>
        <dbReference type="ARBA" id="ARBA00022519"/>
    </source>
</evidence>
<dbReference type="InterPro" id="IPR012340">
    <property type="entry name" value="NA-bd_OB-fold"/>
</dbReference>
<evidence type="ECO:0000259" key="11">
    <source>
        <dbReference type="PROSITE" id="PS50126"/>
    </source>
</evidence>
<keyword evidence="9" id="KW-0694">RNA-binding</keyword>
<evidence type="ECO:0000256" key="9">
    <source>
        <dbReference type="ARBA" id="ARBA00022884"/>
    </source>
</evidence>
<comment type="caution">
    <text evidence="12">The sequence shown here is derived from an EMBL/GenBank/DDBJ whole genome shotgun (WGS) entry which is preliminary data.</text>
</comment>
<dbReference type="RefSeq" id="WP_330199877.1">
    <property type="nucleotide sequence ID" value="NZ_JAZDRP010000010.1"/>
</dbReference>
<keyword evidence="3" id="KW-0997">Cell inner membrane</keyword>
<dbReference type="EMBL" id="JAZDRP010000010">
    <property type="protein sequence ID" value="MEE2527214.1"/>
    <property type="molecule type" value="Genomic_DNA"/>
</dbReference>
<keyword evidence="6" id="KW-0255">Endonuclease</keyword>
<evidence type="ECO:0000313" key="13">
    <source>
        <dbReference type="Proteomes" id="UP001354971"/>
    </source>
</evidence>
<dbReference type="Pfam" id="PF10150">
    <property type="entry name" value="RNase_E_G"/>
    <property type="match status" value="1"/>
</dbReference>